<evidence type="ECO:0000313" key="1">
    <source>
        <dbReference type="EMBL" id="KAH6825019.1"/>
    </source>
</evidence>
<organism evidence="1 2">
    <name type="scientific">Perilla frutescens var. hirtella</name>
    <name type="common">Perilla citriodora</name>
    <name type="synonym">Perilla setoyensis</name>
    <dbReference type="NCBI Taxonomy" id="608512"/>
    <lineage>
        <taxon>Eukaryota</taxon>
        <taxon>Viridiplantae</taxon>
        <taxon>Streptophyta</taxon>
        <taxon>Embryophyta</taxon>
        <taxon>Tracheophyta</taxon>
        <taxon>Spermatophyta</taxon>
        <taxon>Magnoliopsida</taxon>
        <taxon>eudicotyledons</taxon>
        <taxon>Gunneridae</taxon>
        <taxon>Pentapetalae</taxon>
        <taxon>asterids</taxon>
        <taxon>lamiids</taxon>
        <taxon>Lamiales</taxon>
        <taxon>Lamiaceae</taxon>
        <taxon>Nepetoideae</taxon>
        <taxon>Elsholtzieae</taxon>
        <taxon>Perilla</taxon>
    </lineage>
</organism>
<keyword evidence="2" id="KW-1185">Reference proteome</keyword>
<evidence type="ECO:0000313" key="2">
    <source>
        <dbReference type="Proteomes" id="UP001190926"/>
    </source>
</evidence>
<dbReference type="PANTHER" id="PTHR33978">
    <property type="entry name" value="SERINE/THREONINE-KINASE"/>
    <property type="match status" value="1"/>
</dbReference>
<dbReference type="AlphaFoldDB" id="A0AAD4J162"/>
<dbReference type="PANTHER" id="PTHR33978:SF18">
    <property type="entry name" value="OS01G0656300 PROTEIN"/>
    <property type="match status" value="1"/>
</dbReference>
<accession>A0AAD4J162</accession>
<proteinExistence type="predicted"/>
<gene>
    <name evidence="1" type="ORF">C2S53_000671</name>
</gene>
<sequence>MEKKEEGDHVRQKKVRAAATANGHVWNCGSSLYDAYELISVAYLIEKKTTMAMRAAPSSQFQTIAMKMNTTNEEKEKLKPIKSSRLISSLCCFIKK</sequence>
<protein>
    <submittedName>
        <fullName evidence="1">Uncharacterized protein</fullName>
    </submittedName>
</protein>
<reference evidence="1 2" key="1">
    <citation type="journal article" date="2021" name="Nat. Commun.">
        <title>Incipient diploidization of the medicinal plant Perilla within 10,000 years.</title>
        <authorList>
            <person name="Zhang Y."/>
            <person name="Shen Q."/>
            <person name="Leng L."/>
            <person name="Zhang D."/>
            <person name="Chen S."/>
            <person name="Shi Y."/>
            <person name="Ning Z."/>
            <person name="Chen S."/>
        </authorList>
    </citation>
    <scope>NUCLEOTIDE SEQUENCE [LARGE SCALE GENOMIC DNA]</scope>
    <source>
        <strain evidence="2">cv. PC099</strain>
    </source>
</reference>
<name>A0AAD4J162_PERFH</name>
<comment type="caution">
    <text evidence="1">The sequence shown here is derived from an EMBL/GenBank/DDBJ whole genome shotgun (WGS) entry which is preliminary data.</text>
</comment>
<dbReference type="Proteomes" id="UP001190926">
    <property type="component" value="Unassembled WGS sequence"/>
</dbReference>
<dbReference type="EMBL" id="SDAM02000267">
    <property type="protein sequence ID" value="KAH6825019.1"/>
    <property type="molecule type" value="Genomic_DNA"/>
</dbReference>